<gene>
    <name evidence="2" type="ORF">YQE_01053</name>
</gene>
<dbReference type="PANTHER" id="PTHR11559">
    <property type="entry name" value="CARBOXYLESTERASE"/>
    <property type="match status" value="1"/>
</dbReference>
<dbReference type="InterPro" id="IPR029058">
    <property type="entry name" value="AB_hydrolase_fold"/>
</dbReference>
<dbReference type="SUPFAM" id="SSF53474">
    <property type="entry name" value="alpha/beta-Hydrolases"/>
    <property type="match status" value="1"/>
</dbReference>
<dbReference type="OMA" id="AGAISCH"/>
<dbReference type="Pfam" id="PF00135">
    <property type="entry name" value="COesterase"/>
    <property type="match status" value="1"/>
</dbReference>
<feature type="non-terminal residue" evidence="2">
    <location>
        <position position="1"/>
    </location>
</feature>
<name>N6ULH9_DENPD</name>
<evidence type="ECO:0000313" key="2">
    <source>
        <dbReference type="EMBL" id="ENN82575.1"/>
    </source>
</evidence>
<dbReference type="Gene3D" id="3.40.50.1820">
    <property type="entry name" value="alpha/beta hydrolase"/>
    <property type="match status" value="1"/>
</dbReference>
<reference evidence="2" key="1">
    <citation type="journal article" date="2013" name="Genome Biol.">
        <title>Draft genome of the mountain pine beetle, Dendroctonus ponderosae Hopkins, a major forest pest.</title>
        <authorList>
            <person name="Keeling C.I."/>
            <person name="Yuen M.M."/>
            <person name="Liao N.Y."/>
            <person name="Docking T.R."/>
            <person name="Chan S.K."/>
            <person name="Taylor G.A."/>
            <person name="Palmquist D.L."/>
            <person name="Jackman S.D."/>
            <person name="Nguyen A."/>
            <person name="Li M."/>
            <person name="Henderson H."/>
            <person name="Janes J.K."/>
            <person name="Zhao Y."/>
            <person name="Pandoh P."/>
            <person name="Moore R."/>
            <person name="Sperling F.A."/>
            <person name="Huber D.P."/>
            <person name="Birol I."/>
            <person name="Jones S.J."/>
            <person name="Bohlmann J."/>
        </authorList>
    </citation>
    <scope>NUCLEOTIDE SEQUENCE</scope>
</reference>
<dbReference type="InterPro" id="IPR050309">
    <property type="entry name" value="Type-B_Carboxylest/Lipase"/>
</dbReference>
<keyword evidence="1" id="KW-0325">Glycoprotein</keyword>
<dbReference type="HOGENOM" id="CLU_006586_12_6_1"/>
<dbReference type="InterPro" id="IPR002018">
    <property type="entry name" value="CarbesteraseB"/>
</dbReference>
<protein>
    <submittedName>
        <fullName evidence="2">Uncharacterized protein</fullName>
    </submittedName>
</protein>
<dbReference type="EMBL" id="KB738512">
    <property type="protein sequence ID" value="ENN82575.1"/>
    <property type="molecule type" value="Genomic_DNA"/>
</dbReference>
<dbReference type="ESTHER" id="denpd-j3jx26">
    <property type="family name" value="Juvenile_hormone_esterase"/>
</dbReference>
<evidence type="ECO:0000256" key="1">
    <source>
        <dbReference type="ARBA" id="ARBA00023180"/>
    </source>
</evidence>
<dbReference type="AlphaFoldDB" id="N6ULH9"/>
<organism evidence="2">
    <name type="scientific">Dendroctonus ponderosae</name>
    <name type="common">Mountain pine beetle</name>
    <dbReference type="NCBI Taxonomy" id="77166"/>
    <lineage>
        <taxon>Eukaryota</taxon>
        <taxon>Metazoa</taxon>
        <taxon>Ecdysozoa</taxon>
        <taxon>Arthropoda</taxon>
        <taxon>Hexapoda</taxon>
        <taxon>Insecta</taxon>
        <taxon>Pterygota</taxon>
        <taxon>Neoptera</taxon>
        <taxon>Endopterygota</taxon>
        <taxon>Coleoptera</taxon>
        <taxon>Polyphaga</taxon>
        <taxon>Cucujiformia</taxon>
        <taxon>Curculionidae</taxon>
        <taxon>Scolytinae</taxon>
        <taxon>Dendroctonus</taxon>
    </lineage>
</organism>
<sequence length="87" mass="9399">MNRGVILVTFNYRLGIFGFLSTLDNAAPGNFGLKDQVMALKWIKQNIGSYGGNPEKVTIFGQSAGAASVHFHLVSKASNEENLIAKN</sequence>
<proteinExistence type="predicted"/>
<accession>N6ULH9</accession>